<feature type="domain" description="Ig-like" evidence="13">
    <location>
        <begin position="589"/>
        <end position="677"/>
    </location>
</feature>
<dbReference type="CDD" id="cd00096">
    <property type="entry name" value="Ig"/>
    <property type="match status" value="1"/>
</dbReference>
<feature type="domain" description="Ig-like" evidence="13">
    <location>
        <begin position="682"/>
        <end position="764"/>
    </location>
</feature>
<dbReference type="GO" id="GO:0005886">
    <property type="term" value="C:plasma membrane"/>
    <property type="evidence" value="ECO:0007669"/>
    <property type="project" value="TreeGrafter"/>
</dbReference>
<evidence type="ECO:0000313" key="14">
    <source>
        <dbReference type="EMBL" id="KAJ8395468.1"/>
    </source>
</evidence>
<feature type="transmembrane region" description="Helical" evidence="11">
    <location>
        <begin position="779"/>
        <end position="800"/>
    </location>
</feature>
<evidence type="ECO:0000256" key="3">
    <source>
        <dbReference type="ARBA" id="ARBA00022729"/>
    </source>
</evidence>
<dbReference type="PROSITE" id="PS50835">
    <property type="entry name" value="IG_LIKE"/>
    <property type="match status" value="8"/>
</dbReference>
<evidence type="ECO:0000256" key="10">
    <source>
        <dbReference type="ARBA" id="ARBA00023319"/>
    </source>
</evidence>
<comment type="caution">
    <text evidence="14">The sequence shown here is derived from an EMBL/GenBank/DDBJ whole genome shotgun (WGS) entry which is preliminary data.</text>
</comment>
<dbReference type="InterPro" id="IPR003599">
    <property type="entry name" value="Ig_sub"/>
</dbReference>
<keyword evidence="9" id="KW-0325">Glycoprotein</keyword>
<dbReference type="InterPro" id="IPR003987">
    <property type="entry name" value="ICAM_VCAM_N"/>
</dbReference>
<keyword evidence="7 11" id="KW-0472">Membrane</keyword>
<evidence type="ECO:0000256" key="4">
    <source>
        <dbReference type="ARBA" id="ARBA00022737"/>
    </source>
</evidence>
<keyword evidence="8" id="KW-1015">Disulfide bond</keyword>
<keyword evidence="10" id="KW-0393">Immunoglobulin domain</keyword>
<dbReference type="InterPro" id="IPR036179">
    <property type="entry name" value="Ig-like_dom_sf"/>
</dbReference>
<dbReference type="PANTHER" id="PTHR13771:SF14">
    <property type="entry name" value="VASCULAR CELL ADHESION PROTEIN 1"/>
    <property type="match status" value="1"/>
</dbReference>
<feature type="domain" description="Ig-like" evidence="13">
    <location>
        <begin position="212"/>
        <end position="294"/>
    </location>
</feature>
<evidence type="ECO:0000256" key="8">
    <source>
        <dbReference type="ARBA" id="ARBA00023157"/>
    </source>
</evidence>
<keyword evidence="6 11" id="KW-1133">Transmembrane helix</keyword>
<dbReference type="EMBL" id="JAINUG010000116">
    <property type="protein sequence ID" value="KAJ8395468.1"/>
    <property type="molecule type" value="Genomic_DNA"/>
</dbReference>
<dbReference type="InterPro" id="IPR003989">
    <property type="entry name" value="VCAM-1"/>
</dbReference>
<keyword evidence="4" id="KW-0677">Repeat</keyword>
<evidence type="ECO:0000256" key="7">
    <source>
        <dbReference type="ARBA" id="ARBA00023136"/>
    </source>
</evidence>
<accession>A0AAD7S3Y4</accession>
<sequence>MAFTIIMILALPLAARSFVMNLEPRRTVLRVGDAQALRCSARDCVGSATFTWTSLEDKPLFARTESPSPSVSLLVMDPVTTEHENVVVCKVTCGNEMKQMFTAVKVYSFPRAPVVSGNEHMQAGEAGALTCVVSDVYPSEYLEIDWLQGETVLHTEEGKTDVSAVSSTYKRTPQPEDNGKEITCRARHGFEGMPEEQKTKETTVSLNVMYAPRDIKISEAAVVMMGMSFTLMCSAEGNPSPVTVWRRRGLAGRSVALGEGETLTVHNVTVSHTGAYECETSNSVGSVRATVNISVQTPPRNTSIAVSPSSELKEGDGVTISCHTDSVPAALLVLRRVSEGQQTELQSSPDSTSSSLTLSSVQLADSGLYQCEAVNQHGSQTASVQVSVTVYPLEVELSPGEGLVTVERGTSFTLSCRARDCPHPAFFWKSPLDAPVHSRSETQGPSSRLFLGPVEPQDERAYTCEVKCGSVLKARRTEIKVYSFPSDPVIEGVGAHVAGEMSTLRCSVRDVFPAGRLQVEWLDGDEVLLSEEGSFSSGLQNRTSTLTFTPGAGHQGRRITCRASLHMEGVPANASVRSAVTTVALHYSPRNTSIAVSPSSELKEGDGVTISCHTDSVPAGLLVLRRVSEGQQTELQSSPDSTSSSLTLSSVQLADSGLYQCEAINQHGSQTASVQLIVKAPPRNTTVQVLPSSQVQEGQNVTICCRTVSFPPPAVTLTKLGRGVELHSPDGTFVLLNLTPNDTGLYQVNVTNDLGFETEVFTISVMERQSSPPPSWNNLIFSITGLGAVAIMGTTAGLVIHHLNQARKRGVYELAKSTQQPI</sequence>
<feature type="domain" description="Ig-like" evidence="13">
    <location>
        <begin position="110"/>
        <end position="205"/>
    </location>
</feature>
<protein>
    <recommendedName>
        <fullName evidence="13">Ig-like domain-containing protein</fullName>
    </recommendedName>
</protein>
<dbReference type="Gene3D" id="2.60.40.10">
    <property type="entry name" value="Immunoglobulins"/>
    <property type="match status" value="8"/>
</dbReference>
<evidence type="ECO:0000313" key="15">
    <source>
        <dbReference type="Proteomes" id="UP001221898"/>
    </source>
</evidence>
<dbReference type="SMART" id="SM00408">
    <property type="entry name" value="IGc2"/>
    <property type="match status" value="5"/>
</dbReference>
<feature type="chain" id="PRO_5042215937" description="Ig-like domain-containing protein" evidence="12">
    <location>
        <begin position="18"/>
        <end position="822"/>
    </location>
</feature>
<keyword evidence="5" id="KW-0130">Cell adhesion</keyword>
<evidence type="ECO:0000256" key="12">
    <source>
        <dbReference type="SAM" id="SignalP"/>
    </source>
</evidence>
<feature type="signal peptide" evidence="12">
    <location>
        <begin position="1"/>
        <end position="17"/>
    </location>
</feature>
<evidence type="ECO:0000256" key="5">
    <source>
        <dbReference type="ARBA" id="ARBA00022889"/>
    </source>
</evidence>
<name>A0AAD7S3Y4_9TELE</name>
<comment type="subcellular location">
    <subcellularLocation>
        <location evidence="1">Membrane</location>
        <topology evidence="1">Single-pass type I membrane protein</topology>
    </subcellularLocation>
</comment>
<dbReference type="InterPro" id="IPR047012">
    <property type="entry name" value="ICAM_VCAM"/>
</dbReference>
<dbReference type="Pfam" id="PF08205">
    <property type="entry name" value="C2-set_2"/>
    <property type="match status" value="2"/>
</dbReference>
<dbReference type="GO" id="GO:0098609">
    <property type="term" value="P:cell-cell adhesion"/>
    <property type="evidence" value="ECO:0007669"/>
    <property type="project" value="InterPro"/>
</dbReference>
<proteinExistence type="predicted"/>
<feature type="domain" description="Ig-like" evidence="13">
    <location>
        <begin position="12"/>
        <end position="102"/>
    </location>
</feature>
<dbReference type="InterPro" id="IPR007110">
    <property type="entry name" value="Ig-like_dom"/>
</dbReference>
<feature type="domain" description="Ig-like" evidence="13">
    <location>
        <begin position="299"/>
        <end position="387"/>
    </location>
</feature>
<gene>
    <name evidence="14" type="ORF">AAFF_G00032020</name>
</gene>
<dbReference type="GO" id="GO:0005178">
    <property type="term" value="F:integrin binding"/>
    <property type="evidence" value="ECO:0007669"/>
    <property type="project" value="InterPro"/>
</dbReference>
<evidence type="ECO:0000256" key="11">
    <source>
        <dbReference type="SAM" id="Phobius"/>
    </source>
</evidence>
<evidence type="ECO:0000256" key="1">
    <source>
        <dbReference type="ARBA" id="ARBA00004479"/>
    </source>
</evidence>
<dbReference type="PRINTS" id="PR01474">
    <property type="entry name" value="VCAM1"/>
</dbReference>
<evidence type="ECO:0000259" key="13">
    <source>
        <dbReference type="PROSITE" id="PS50835"/>
    </source>
</evidence>
<dbReference type="InterPro" id="IPR013162">
    <property type="entry name" value="CD80_C2-set"/>
</dbReference>
<evidence type="ECO:0000256" key="9">
    <source>
        <dbReference type="ARBA" id="ARBA00023180"/>
    </source>
</evidence>
<organism evidence="14 15">
    <name type="scientific">Aldrovandia affinis</name>
    <dbReference type="NCBI Taxonomy" id="143900"/>
    <lineage>
        <taxon>Eukaryota</taxon>
        <taxon>Metazoa</taxon>
        <taxon>Chordata</taxon>
        <taxon>Craniata</taxon>
        <taxon>Vertebrata</taxon>
        <taxon>Euteleostomi</taxon>
        <taxon>Actinopterygii</taxon>
        <taxon>Neopterygii</taxon>
        <taxon>Teleostei</taxon>
        <taxon>Notacanthiformes</taxon>
        <taxon>Halosauridae</taxon>
        <taxon>Aldrovandia</taxon>
    </lineage>
</organism>
<dbReference type="InterPro" id="IPR013783">
    <property type="entry name" value="Ig-like_fold"/>
</dbReference>
<dbReference type="InterPro" id="IPR003598">
    <property type="entry name" value="Ig_sub2"/>
</dbReference>
<dbReference type="Pfam" id="PF13927">
    <property type="entry name" value="Ig_3"/>
    <property type="match status" value="5"/>
</dbReference>
<keyword evidence="15" id="KW-1185">Reference proteome</keyword>
<feature type="domain" description="Ig-like" evidence="13">
    <location>
        <begin position="488"/>
        <end position="577"/>
    </location>
</feature>
<keyword evidence="3 12" id="KW-0732">Signal</keyword>
<dbReference type="SUPFAM" id="SSF48726">
    <property type="entry name" value="Immunoglobulin"/>
    <property type="match status" value="8"/>
</dbReference>
<dbReference type="PANTHER" id="PTHR13771">
    <property type="entry name" value="INTERCELLULAR ADHESION MOLECULE"/>
    <property type="match status" value="1"/>
</dbReference>
<dbReference type="Proteomes" id="UP001221898">
    <property type="component" value="Unassembled WGS sequence"/>
</dbReference>
<dbReference type="SMART" id="SM00409">
    <property type="entry name" value="IG"/>
    <property type="match status" value="7"/>
</dbReference>
<dbReference type="AlphaFoldDB" id="A0AAD7S3Y4"/>
<reference evidence="14" key="1">
    <citation type="journal article" date="2023" name="Science">
        <title>Genome structures resolve the early diversification of teleost fishes.</title>
        <authorList>
            <person name="Parey E."/>
            <person name="Louis A."/>
            <person name="Montfort J."/>
            <person name="Bouchez O."/>
            <person name="Roques C."/>
            <person name="Iampietro C."/>
            <person name="Lluch J."/>
            <person name="Castinel A."/>
            <person name="Donnadieu C."/>
            <person name="Desvignes T."/>
            <person name="Floi Bucao C."/>
            <person name="Jouanno E."/>
            <person name="Wen M."/>
            <person name="Mejri S."/>
            <person name="Dirks R."/>
            <person name="Jansen H."/>
            <person name="Henkel C."/>
            <person name="Chen W.J."/>
            <person name="Zahm M."/>
            <person name="Cabau C."/>
            <person name="Klopp C."/>
            <person name="Thompson A.W."/>
            <person name="Robinson-Rechavi M."/>
            <person name="Braasch I."/>
            <person name="Lecointre G."/>
            <person name="Bobe J."/>
            <person name="Postlethwait J.H."/>
            <person name="Berthelot C."/>
            <person name="Roest Crollius H."/>
            <person name="Guiguen Y."/>
        </authorList>
    </citation>
    <scope>NUCLEOTIDE SEQUENCE</scope>
    <source>
        <strain evidence="14">NC1722</strain>
    </source>
</reference>
<dbReference type="PRINTS" id="PR01472">
    <property type="entry name" value="ICAMVCAM1"/>
</dbReference>
<evidence type="ECO:0000256" key="6">
    <source>
        <dbReference type="ARBA" id="ARBA00022989"/>
    </source>
</evidence>
<feature type="domain" description="Ig-like" evidence="13">
    <location>
        <begin position="392"/>
        <end position="480"/>
    </location>
</feature>
<evidence type="ECO:0000256" key="2">
    <source>
        <dbReference type="ARBA" id="ARBA00022692"/>
    </source>
</evidence>
<keyword evidence="2 11" id="KW-0812">Transmembrane</keyword>